<dbReference type="Gene3D" id="2.120.10.30">
    <property type="entry name" value="TolB, C-terminal domain"/>
    <property type="match status" value="1"/>
</dbReference>
<protein>
    <submittedName>
        <fullName evidence="1">Uncharacterized protein</fullName>
    </submittedName>
</protein>
<dbReference type="SUPFAM" id="SSF101898">
    <property type="entry name" value="NHL repeat"/>
    <property type="match status" value="1"/>
</dbReference>
<gene>
    <name evidence="1" type="ORF">ZHD862_LOCUS26293</name>
</gene>
<proteinExistence type="predicted"/>
<dbReference type="AlphaFoldDB" id="A0A815B4N1"/>
<evidence type="ECO:0000313" key="2">
    <source>
        <dbReference type="Proteomes" id="UP000663864"/>
    </source>
</evidence>
<evidence type="ECO:0000313" key="1">
    <source>
        <dbReference type="EMBL" id="CAF1268709.1"/>
    </source>
</evidence>
<comment type="caution">
    <text evidence="1">The sequence shown here is derived from an EMBL/GenBank/DDBJ whole genome shotgun (WGS) entry which is preliminary data.</text>
</comment>
<organism evidence="1 2">
    <name type="scientific">Rotaria sordida</name>
    <dbReference type="NCBI Taxonomy" id="392033"/>
    <lineage>
        <taxon>Eukaryota</taxon>
        <taxon>Metazoa</taxon>
        <taxon>Spiralia</taxon>
        <taxon>Gnathifera</taxon>
        <taxon>Rotifera</taxon>
        <taxon>Eurotatoria</taxon>
        <taxon>Bdelloidea</taxon>
        <taxon>Philodinida</taxon>
        <taxon>Philodinidae</taxon>
        <taxon>Rotaria</taxon>
    </lineage>
</organism>
<reference evidence="1" key="1">
    <citation type="submission" date="2021-02" db="EMBL/GenBank/DDBJ databases">
        <authorList>
            <person name="Nowell W R."/>
        </authorList>
    </citation>
    <scope>NUCLEOTIDE SEQUENCE</scope>
</reference>
<dbReference type="InterPro" id="IPR011042">
    <property type="entry name" value="6-blade_b-propeller_TolB-like"/>
</dbReference>
<accession>A0A815B4N1</accession>
<name>A0A815B4N1_9BILA</name>
<dbReference type="EMBL" id="CAJNOT010001957">
    <property type="protein sequence ID" value="CAF1268709.1"/>
    <property type="molecule type" value="Genomic_DNA"/>
</dbReference>
<sequence>MDNDGYFYVPDCKTHELRPWRIEDSCGRVVAGGHEQGDRLDQLNSSKYIFVDQNYLVYVSDENNHRVIKCIESATEGIVVAEGQNKENGLTQLSCSRGVIVDQLGTVYVADCDNYRVIGWPKDTKQGTVVVGGNNPAHGVNNSYSLHKCSLTGISPKELKIGDSESIYTEGGIPSIEASLPKDEQKHS</sequence>
<dbReference type="Proteomes" id="UP000663864">
    <property type="component" value="Unassembled WGS sequence"/>
</dbReference>